<gene>
    <name evidence="2" type="ORF">GCM10007989_02910</name>
</gene>
<reference evidence="2" key="1">
    <citation type="journal article" date="2014" name="Int. J. Syst. Evol. Microbiol.">
        <title>Complete genome sequence of Corynebacterium casei LMG S-19264T (=DSM 44701T), isolated from a smear-ripened cheese.</title>
        <authorList>
            <consortium name="US DOE Joint Genome Institute (JGI-PGF)"/>
            <person name="Walter F."/>
            <person name="Albersmeier A."/>
            <person name="Kalinowski J."/>
            <person name="Ruckert C."/>
        </authorList>
    </citation>
    <scope>NUCLEOTIDE SEQUENCE</scope>
    <source>
        <strain evidence="2">KCTC 32437</strain>
    </source>
</reference>
<accession>A0A918VPE1</accession>
<evidence type="ECO:0000259" key="1">
    <source>
        <dbReference type="Pfam" id="PF08818"/>
    </source>
</evidence>
<dbReference type="AlphaFoldDB" id="A0A918VPE1"/>
<reference evidence="2" key="2">
    <citation type="submission" date="2020-09" db="EMBL/GenBank/DDBJ databases">
        <authorList>
            <person name="Sun Q."/>
            <person name="Kim S."/>
        </authorList>
    </citation>
    <scope>NUCLEOTIDE SEQUENCE</scope>
    <source>
        <strain evidence="2">KCTC 32437</strain>
    </source>
</reference>
<evidence type="ECO:0000313" key="3">
    <source>
        <dbReference type="Proteomes" id="UP000646579"/>
    </source>
</evidence>
<evidence type="ECO:0000313" key="2">
    <source>
        <dbReference type="EMBL" id="GHA11962.1"/>
    </source>
</evidence>
<protein>
    <recommendedName>
        <fullName evidence="1">YdhG-like domain-containing protein</fullName>
    </recommendedName>
</protein>
<keyword evidence="3" id="KW-1185">Reference proteome</keyword>
<organism evidence="2 3">
    <name type="scientific">Devosia pacifica</name>
    <dbReference type="NCBI Taxonomy" id="1335967"/>
    <lineage>
        <taxon>Bacteria</taxon>
        <taxon>Pseudomonadati</taxon>
        <taxon>Pseudomonadota</taxon>
        <taxon>Alphaproteobacteria</taxon>
        <taxon>Hyphomicrobiales</taxon>
        <taxon>Devosiaceae</taxon>
        <taxon>Devosia</taxon>
    </lineage>
</organism>
<dbReference type="InterPro" id="IPR014922">
    <property type="entry name" value="YdhG-like"/>
</dbReference>
<comment type="caution">
    <text evidence="2">The sequence shown here is derived from an EMBL/GenBank/DDBJ whole genome shotgun (WGS) entry which is preliminary data.</text>
</comment>
<dbReference type="RefSeq" id="WP_189422705.1">
    <property type="nucleotide sequence ID" value="NZ_BMZE01000001.1"/>
</dbReference>
<dbReference type="Proteomes" id="UP000646579">
    <property type="component" value="Unassembled WGS sequence"/>
</dbReference>
<dbReference type="EMBL" id="BMZE01000001">
    <property type="protein sequence ID" value="GHA11962.1"/>
    <property type="molecule type" value="Genomic_DNA"/>
</dbReference>
<proteinExistence type="predicted"/>
<feature type="domain" description="YdhG-like" evidence="1">
    <location>
        <begin position="28"/>
        <end position="131"/>
    </location>
</feature>
<name>A0A918VPE1_9HYPH</name>
<dbReference type="Pfam" id="PF08818">
    <property type="entry name" value="DUF1801"/>
    <property type="match status" value="1"/>
</dbReference>
<sequence length="146" mass="16466">MGRSTSTVTEPADLDTEAFLSAIEHRGRRADAAVLLEMMQRLTGYPPRLWRPGMAGFGTYHYHYESGHSGTSFRVGFAPRKANTVVYIMIGFMQQQDLLDRLGPHTTGKSCLYLKSLEAVDLDILEQLISRSLIEMERRYPTIPAD</sequence>